<evidence type="ECO:0000256" key="2">
    <source>
        <dbReference type="SAM" id="Phobius"/>
    </source>
</evidence>
<feature type="coiled-coil region" evidence="1">
    <location>
        <begin position="33"/>
        <end position="60"/>
    </location>
</feature>
<keyword evidence="1" id="KW-0175">Coiled coil</keyword>
<keyword evidence="2" id="KW-0812">Transmembrane</keyword>
<evidence type="ECO:0008006" key="5">
    <source>
        <dbReference type="Google" id="ProtNLM"/>
    </source>
</evidence>
<accession>A0A7X2S4A4</accession>
<keyword evidence="2" id="KW-0472">Membrane</keyword>
<comment type="caution">
    <text evidence="3">The sequence shown here is derived from an EMBL/GenBank/DDBJ whole genome shotgun (WGS) entry which is preliminary data.</text>
</comment>
<protein>
    <recommendedName>
        <fullName evidence="5">Fimbrial assembly protein</fullName>
    </recommendedName>
</protein>
<evidence type="ECO:0000313" key="3">
    <source>
        <dbReference type="EMBL" id="MTH52973.1"/>
    </source>
</evidence>
<keyword evidence="4" id="KW-1185">Reference proteome</keyword>
<reference evidence="3 4" key="1">
    <citation type="journal article" date="2017" name="Int. J. Syst. Evol. Microbiol.">
        <title>Bacillus mangrovi sp. nov., isolated from a sediment sample from a mangrove forest.</title>
        <authorList>
            <person name="Gupta V."/>
            <person name="Singh P.K."/>
            <person name="Korpole S."/>
            <person name="Tanuku N.R.S."/>
            <person name="Pinnaka A.K."/>
        </authorList>
    </citation>
    <scope>NUCLEOTIDE SEQUENCE [LARGE SCALE GENOMIC DNA]</scope>
    <source>
        <strain evidence="3 4">KCTC 33872</strain>
    </source>
</reference>
<organism evidence="3 4">
    <name type="scientific">Metabacillus mangrovi</name>
    <dbReference type="NCBI Taxonomy" id="1491830"/>
    <lineage>
        <taxon>Bacteria</taxon>
        <taxon>Bacillati</taxon>
        <taxon>Bacillota</taxon>
        <taxon>Bacilli</taxon>
        <taxon>Bacillales</taxon>
        <taxon>Bacillaceae</taxon>
        <taxon>Metabacillus</taxon>
    </lineage>
</organism>
<gene>
    <name evidence="3" type="ORF">GKZ89_06080</name>
</gene>
<dbReference type="AlphaFoldDB" id="A0A7X2S4A4"/>
<dbReference type="RefSeq" id="WP_155111503.1">
    <property type="nucleotide sequence ID" value="NZ_WMIB01000003.1"/>
</dbReference>
<evidence type="ECO:0000256" key="1">
    <source>
        <dbReference type="SAM" id="Coils"/>
    </source>
</evidence>
<dbReference type="EMBL" id="WMIB01000003">
    <property type="protein sequence ID" value="MTH52973.1"/>
    <property type="molecule type" value="Genomic_DNA"/>
</dbReference>
<dbReference type="OrthoDB" id="2971140at2"/>
<proteinExistence type="predicted"/>
<feature type="transmembrane region" description="Helical" evidence="2">
    <location>
        <begin position="16"/>
        <end position="35"/>
    </location>
</feature>
<dbReference type="Proteomes" id="UP000434639">
    <property type="component" value="Unassembled WGS sequence"/>
</dbReference>
<sequence length="214" mass="24113">MLAEINLLPERKRKNYASLLLIAALAVAAAGLLVFMQGQYSKNEAEISQLKNEDSALQEQLAVPAESGIEGGTAFETLANAVTWTKDYPVEFVPIMDDLRKNLPNSGYFQALGYTEANKLVVSIHLEETREAAFYMNRLKKIPYFQSAKLMEMTAVELQELEETENTAGSIDEQQPFLVTYELELDREKWKTLQLEKLQEKEADGEGLQDDSVQ</sequence>
<name>A0A7X2S4A4_9BACI</name>
<keyword evidence="2" id="KW-1133">Transmembrane helix</keyword>
<evidence type="ECO:0000313" key="4">
    <source>
        <dbReference type="Proteomes" id="UP000434639"/>
    </source>
</evidence>